<evidence type="ECO:0000313" key="2">
    <source>
        <dbReference type="Proteomes" id="UP000008237"/>
    </source>
</evidence>
<name>E2B723_HARSA</name>
<sequence>IPVDIPDKSIAVAYYFEANYGVPWNTSHY</sequence>
<accession>E2B723</accession>
<feature type="non-terminal residue" evidence="1">
    <location>
        <position position="1"/>
    </location>
</feature>
<dbReference type="InParanoid" id="E2B723"/>
<feature type="non-terminal residue" evidence="1">
    <location>
        <position position="29"/>
    </location>
</feature>
<reference evidence="1 2" key="1">
    <citation type="journal article" date="2010" name="Science">
        <title>Genomic comparison of the ants Camponotus floridanus and Harpegnathos saltator.</title>
        <authorList>
            <person name="Bonasio R."/>
            <person name="Zhang G."/>
            <person name="Ye C."/>
            <person name="Mutti N.S."/>
            <person name="Fang X."/>
            <person name="Qin N."/>
            <person name="Donahue G."/>
            <person name="Yang P."/>
            <person name="Li Q."/>
            <person name="Li C."/>
            <person name="Zhang P."/>
            <person name="Huang Z."/>
            <person name="Berger S.L."/>
            <person name="Reinberg D."/>
            <person name="Wang J."/>
            <person name="Liebig J."/>
        </authorList>
    </citation>
    <scope>NUCLEOTIDE SEQUENCE [LARGE SCALE GENOMIC DNA]</scope>
    <source>
        <strain evidence="1 2">R22 G/1</strain>
    </source>
</reference>
<protein>
    <submittedName>
        <fullName evidence="1">Uncharacterized protein</fullName>
    </submittedName>
</protein>
<evidence type="ECO:0000313" key="1">
    <source>
        <dbReference type="EMBL" id="EFN88502.1"/>
    </source>
</evidence>
<organism evidence="2">
    <name type="scientific">Harpegnathos saltator</name>
    <name type="common">Jerdon's jumping ant</name>
    <dbReference type="NCBI Taxonomy" id="610380"/>
    <lineage>
        <taxon>Eukaryota</taxon>
        <taxon>Metazoa</taxon>
        <taxon>Ecdysozoa</taxon>
        <taxon>Arthropoda</taxon>
        <taxon>Hexapoda</taxon>
        <taxon>Insecta</taxon>
        <taxon>Pterygota</taxon>
        <taxon>Neoptera</taxon>
        <taxon>Endopterygota</taxon>
        <taxon>Hymenoptera</taxon>
        <taxon>Apocrita</taxon>
        <taxon>Aculeata</taxon>
        <taxon>Formicoidea</taxon>
        <taxon>Formicidae</taxon>
        <taxon>Ponerinae</taxon>
        <taxon>Ponerini</taxon>
        <taxon>Harpegnathos</taxon>
    </lineage>
</organism>
<gene>
    <name evidence="1" type="ORF">EAI_03131</name>
</gene>
<keyword evidence="2" id="KW-1185">Reference proteome</keyword>
<proteinExistence type="predicted"/>
<dbReference type="Proteomes" id="UP000008237">
    <property type="component" value="Unassembled WGS sequence"/>
</dbReference>
<dbReference type="AlphaFoldDB" id="E2B723"/>
<dbReference type="EMBL" id="GL446098">
    <property type="protein sequence ID" value="EFN88502.1"/>
    <property type="molecule type" value="Genomic_DNA"/>
</dbReference>